<accession>A0A553P416</accession>
<keyword evidence="4" id="KW-0698">rRNA processing</keyword>
<evidence type="ECO:0000313" key="14">
    <source>
        <dbReference type="EMBL" id="TRY72382.1"/>
    </source>
</evidence>
<dbReference type="OMA" id="NAICKIG"/>
<evidence type="ECO:0000256" key="5">
    <source>
        <dbReference type="ARBA" id="ARBA00022603"/>
    </source>
</evidence>
<organism evidence="14 15">
    <name type="scientific">Tigriopus californicus</name>
    <name type="common">Marine copepod</name>
    <dbReference type="NCBI Taxonomy" id="6832"/>
    <lineage>
        <taxon>Eukaryota</taxon>
        <taxon>Metazoa</taxon>
        <taxon>Ecdysozoa</taxon>
        <taxon>Arthropoda</taxon>
        <taxon>Crustacea</taxon>
        <taxon>Multicrustacea</taxon>
        <taxon>Hexanauplia</taxon>
        <taxon>Copepoda</taxon>
        <taxon>Harpacticoida</taxon>
        <taxon>Harpacticidae</taxon>
        <taxon>Tigriopus</taxon>
    </lineage>
</organism>
<feature type="compositionally biased region" description="Gly residues" evidence="13">
    <location>
        <begin position="8"/>
        <end position="85"/>
    </location>
</feature>
<dbReference type="Gene3D" id="3.40.50.150">
    <property type="entry name" value="Vaccinia Virus protein VP39"/>
    <property type="match status" value="2"/>
</dbReference>
<evidence type="ECO:0000256" key="12">
    <source>
        <dbReference type="ARBA" id="ARBA00047568"/>
    </source>
</evidence>
<dbReference type="Proteomes" id="UP000318571">
    <property type="component" value="Chromosome 7"/>
</dbReference>
<feature type="region of interest" description="Disordered" evidence="13">
    <location>
        <begin position="1"/>
        <end position="90"/>
    </location>
</feature>
<evidence type="ECO:0000256" key="8">
    <source>
        <dbReference type="ARBA" id="ARBA00022884"/>
    </source>
</evidence>
<dbReference type="GO" id="GO:1990259">
    <property type="term" value="F:histone H2AQ104 methyltransferase activity"/>
    <property type="evidence" value="ECO:0007669"/>
    <property type="project" value="TreeGrafter"/>
</dbReference>
<dbReference type="PANTHER" id="PTHR10335">
    <property type="entry name" value="RRNA 2-O-METHYLTRANSFERASE FIBRILLARIN"/>
    <property type="match status" value="1"/>
</dbReference>
<gene>
    <name evidence="14" type="ORF">TCAL_04744</name>
</gene>
<reference evidence="14 15" key="1">
    <citation type="journal article" date="2018" name="Nat. Ecol. Evol.">
        <title>Genomic signatures of mitonuclear coevolution across populations of Tigriopus californicus.</title>
        <authorList>
            <person name="Barreto F.S."/>
            <person name="Watson E.T."/>
            <person name="Lima T.G."/>
            <person name="Willett C.S."/>
            <person name="Edmands S."/>
            <person name="Li W."/>
            <person name="Burton R.S."/>
        </authorList>
    </citation>
    <scope>NUCLEOTIDE SEQUENCE [LARGE SCALE GENOMIC DNA]</scope>
    <source>
        <strain evidence="14 15">San Diego</strain>
    </source>
</reference>
<dbReference type="AlphaFoldDB" id="A0A553P416"/>
<dbReference type="SUPFAM" id="SSF53335">
    <property type="entry name" value="S-adenosyl-L-methionine-dependent methyltransferases"/>
    <property type="match status" value="1"/>
</dbReference>
<name>A0A553P416_TIGCA</name>
<dbReference type="GO" id="GO:0008649">
    <property type="term" value="F:rRNA methyltransferase activity"/>
    <property type="evidence" value="ECO:0007669"/>
    <property type="project" value="TreeGrafter"/>
</dbReference>
<evidence type="ECO:0000256" key="7">
    <source>
        <dbReference type="ARBA" id="ARBA00022691"/>
    </source>
</evidence>
<protein>
    <recommendedName>
        <fullName evidence="3">rRNA 2'-O-methyltransferase fibrillarin</fullName>
    </recommendedName>
    <alternativeName>
        <fullName evidence="11">Histone-glutamine methyltransferase</fullName>
    </alternativeName>
</protein>
<keyword evidence="9" id="KW-0539">Nucleus</keyword>
<dbReference type="PANTHER" id="PTHR10335:SF17">
    <property type="entry name" value="FIBRILLARIN"/>
    <property type="match status" value="1"/>
</dbReference>
<keyword evidence="10" id="KW-0687">Ribonucleoprotein</keyword>
<keyword evidence="15" id="KW-1185">Reference proteome</keyword>
<dbReference type="FunFam" id="3.30.200.20:FF:000056">
    <property type="entry name" value="Fibrillarin like 1"/>
    <property type="match status" value="1"/>
</dbReference>
<dbReference type="GO" id="GO:0000494">
    <property type="term" value="P:box C/D sno(s)RNA 3'-end processing"/>
    <property type="evidence" value="ECO:0007669"/>
    <property type="project" value="TreeGrafter"/>
</dbReference>
<feature type="non-terminal residue" evidence="14">
    <location>
        <position position="239"/>
    </location>
</feature>
<evidence type="ECO:0000256" key="3">
    <source>
        <dbReference type="ARBA" id="ARBA00015190"/>
    </source>
</evidence>
<keyword evidence="6" id="KW-0808">Transferase</keyword>
<comment type="catalytic activity">
    <reaction evidence="12">
        <text>L-glutaminyl-[histone H2A] + S-adenosyl-L-methionine = N(5)-methyl-L-glutaminyl-[histone H2A] + S-adenosyl-L-homocysteine + H(+)</text>
        <dbReference type="Rhea" id="RHEA:50904"/>
        <dbReference type="Rhea" id="RHEA-COMP:12837"/>
        <dbReference type="Rhea" id="RHEA-COMP:12839"/>
        <dbReference type="ChEBI" id="CHEBI:15378"/>
        <dbReference type="ChEBI" id="CHEBI:30011"/>
        <dbReference type="ChEBI" id="CHEBI:57856"/>
        <dbReference type="ChEBI" id="CHEBI:59789"/>
        <dbReference type="ChEBI" id="CHEBI:61891"/>
    </reaction>
</comment>
<comment type="similarity">
    <text evidence="2">Belongs to the methyltransferase superfamily. Fibrillarin family.</text>
</comment>
<evidence type="ECO:0000256" key="13">
    <source>
        <dbReference type="SAM" id="MobiDB-lite"/>
    </source>
</evidence>
<keyword evidence="5" id="KW-0489">Methyltransferase</keyword>
<dbReference type="InterPro" id="IPR029063">
    <property type="entry name" value="SAM-dependent_MTases_sf"/>
</dbReference>
<evidence type="ECO:0000256" key="11">
    <source>
        <dbReference type="ARBA" id="ARBA00032245"/>
    </source>
</evidence>
<keyword evidence="7" id="KW-0949">S-adenosyl-L-methionine</keyword>
<dbReference type="Gene3D" id="3.30.200.20">
    <property type="entry name" value="Phosphorylase Kinase, domain 1"/>
    <property type="match status" value="1"/>
</dbReference>
<dbReference type="GO" id="GO:0031428">
    <property type="term" value="C:box C/D methylation guide snoRNP complex"/>
    <property type="evidence" value="ECO:0007669"/>
    <property type="project" value="TreeGrafter"/>
</dbReference>
<proteinExistence type="inferred from homology"/>
<evidence type="ECO:0000256" key="1">
    <source>
        <dbReference type="ARBA" id="ARBA00004604"/>
    </source>
</evidence>
<dbReference type="GO" id="GO:0032040">
    <property type="term" value="C:small-subunit processome"/>
    <property type="evidence" value="ECO:0007669"/>
    <property type="project" value="TreeGrafter"/>
</dbReference>
<evidence type="ECO:0000256" key="4">
    <source>
        <dbReference type="ARBA" id="ARBA00022552"/>
    </source>
</evidence>
<evidence type="ECO:0000313" key="15">
    <source>
        <dbReference type="Proteomes" id="UP000318571"/>
    </source>
</evidence>
<evidence type="ECO:0000256" key="9">
    <source>
        <dbReference type="ARBA" id="ARBA00023242"/>
    </source>
</evidence>
<dbReference type="Pfam" id="PF01269">
    <property type="entry name" value="Fibrillarin"/>
    <property type="match status" value="2"/>
</dbReference>
<evidence type="ECO:0000256" key="2">
    <source>
        <dbReference type="ARBA" id="ARBA00010632"/>
    </source>
</evidence>
<dbReference type="GO" id="GO:0015030">
    <property type="term" value="C:Cajal body"/>
    <property type="evidence" value="ECO:0007669"/>
    <property type="project" value="TreeGrafter"/>
</dbReference>
<evidence type="ECO:0000256" key="6">
    <source>
        <dbReference type="ARBA" id="ARBA00022679"/>
    </source>
</evidence>
<evidence type="ECO:0000256" key="10">
    <source>
        <dbReference type="ARBA" id="ARBA00023274"/>
    </source>
</evidence>
<dbReference type="STRING" id="6832.A0A553P416"/>
<dbReference type="SMART" id="SM01206">
    <property type="entry name" value="Fibrillarin"/>
    <property type="match status" value="1"/>
</dbReference>
<keyword evidence="8" id="KW-0694">RNA-binding</keyword>
<dbReference type="PRINTS" id="PR00052">
    <property type="entry name" value="FIBRILLARIN"/>
</dbReference>
<dbReference type="EMBL" id="VCGU01000008">
    <property type="protein sequence ID" value="TRY72382.1"/>
    <property type="molecule type" value="Genomic_DNA"/>
</dbReference>
<dbReference type="InterPro" id="IPR000692">
    <property type="entry name" value="Fibrillarin"/>
</dbReference>
<dbReference type="GO" id="GO:0003723">
    <property type="term" value="F:RNA binding"/>
    <property type="evidence" value="ECO:0007669"/>
    <property type="project" value="UniProtKB-KW"/>
</dbReference>
<comment type="caution">
    <text evidence="14">The sequence shown here is derived from an EMBL/GenBank/DDBJ whole genome shotgun (WGS) entry which is preliminary data.</text>
</comment>
<comment type="subcellular location">
    <subcellularLocation>
        <location evidence="1">Nucleus</location>
        <location evidence="1">Nucleolus</location>
    </subcellularLocation>
</comment>
<sequence>MGPPGFSPRGGRGGGGRGAGGRGGGGFGGRGGGGGFSPRGGRGGGRGGFGDRGGGRGGGFSPRGRGGPRGAPRGRGGPRGGGRGGPRAVVVEPHRHGGVFIARGKEDALVTLNLVPGEAVYGEKRISVEEGDKGKIEYRVWNPFRSKLAACILGGVDGIHIAPGSKVLYLGAASGTSVSHVSDVVGPANCIDSTAEAEAVFAGEVKKMRGERMKPLEQVTLEPYERDHAVVVGVYRPPE</sequence>